<dbReference type="EMBL" id="LDJX01000001">
    <property type="protein sequence ID" value="KPM33326.1"/>
    <property type="molecule type" value="Genomic_DNA"/>
</dbReference>
<reference evidence="3 4" key="1">
    <citation type="submission" date="2015-09" db="EMBL/GenBank/DDBJ databases">
        <title>Genome sequence of the marine flavobacterium Croceitalea dokdonensis DOKDO 023 that contains proton- and sodium-pumping rhodopsins.</title>
        <authorList>
            <person name="Kwon S.-K."/>
            <person name="Lee H.K."/>
            <person name="Kwak M.-J."/>
            <person name="Kim J.F."/>
        </authorList>
    </citation>
    <scope>NUCLEOTIDE SEQUENCE [LARGE SCALE GENOMIC DNA]</scope>
    <source>
        <strain evidence="3 4">DOKDO 023</strain>
    </source>
</reference>
<dbReference type="AlphaFoldDB" id="A0A0P7A921"/>
<dbReference type="RefSeq" id="WP_054557535.1">
    <property type="nucleotide sequence ID" value="NZ_LDJX01000001.1"/>
</dbReference>
<keyword evidence="1" id="KW-0812">Transmembrane</keyword>
<keyword evidence="1" id="KW-1133">Transmembrane helix</keyword>
<dbReference type="STRING" id="1300341.I595_229"/>
<dbReference type="Gene3D" id="2.40.50.100">
    <property type="match status" value="1"/>
</dbReference>
<dbReference type="PANTHER" id="PTHR30386">
    <property type="entry name" value="MEMBRANE FUSION SUBUNIT OF EMRAB-TOLC MULTIDRUG EFFLUX PUMP"/>
    <property type="match status" value="1"/>
</dbReference>
<dbReference type="PANTHER" id="PTHR30386:SF28">
    <property type="entry name" value="EXPORTED PROTEIN"/>
    <property type="match status" value="1"/>
</dbReference>
<dbReference type="Pfam" id="PF26002">
    <property type="entry name" value="Beta-barrel_AprE"/>
    <property type="match status" value="1"/>
</dbReference>
<sequence>MQLFPKEIIESTTQYFIPKNAIRSKVIYGIILGFIFIALGSLPFIHITIYSSARGFVKPSSERIVITAITSGVVESATLEPNTTVVSGDTLLILKTAVLQEQVQLHQTQLLQAKNEQKDLMLLIKGSGVKVNRLATAKYQKQYVEYESLLDEHYLKIKQLTLTYDRNKTLLEKGVIAKAEFDEIKLSYDLAKTAFYQLKKRFTNQWQANLTEINNTIAEINSSIARLELDKENYVITAPVTGTLLAPPYLEKGSTVNIGAMLGEISPDTDLIAECYVSTTDIGLIDKNKTVNFQIDAFNYNQWGFVTGEILSIGKDVEFLENQPVYKVKCKLKKDFLTLKNGYRGEITKGMTLNARFEIAERSVYELLYDKMDDWLNPNAGENLALN</sequence>
<feature type="transmembrane region" description="Helical" evidence="1">
    <location>
        <begin position="26"/>
        <end position="50"/>
    </location>
</feature>
<evidence type="ECO:0000313" key="3">
    <source>
        <dbReference type="EMBL" id="KPM33326.1"/>
    </source>
</evidence>
<accession>A0A0P7A921</accession>
<dbReference type="OrthoDB" id="594147at2"/>
<keyword evidence="4" id="KW-1185">Reference proteome</keyword>
<evidence type="ECO:0000313" key="4">
    <source>
        <dbReference type="Proteomes" id="UP000050280"/>
    </source>
</evidence>
<dbReference type="Gene3D" id="2.40.30.170">
    <property type="match status" value="1"/>
</dbReference>
<dbReference type="InterPro" id="IPR050739">
    <property type="entry name" value="MFP"/>
</dbReference>
<name>A0A0P7A921_9FLAO</name>
<keyword evidence="1" id="KW-0472">Membrane</keyword>
<gene>
    <name evidence="3" type="ORF">I595_229</name>
</gene>
<organism evidence="3 4">
    <name type="scientific">Croceitalea dokdonensis DOKDO 023</name>
    <dbReference type="NCBI Taxonomy" id="1300341"/>
    <lineage>
        <taxon>Bacteria</taxon>
        <taxon>Pseudomonadati</taxon>
        <taxon>Bacteroidota</taxon>
        <taxon>Flavobacteriia</taxon>
        <taxon>Flavobacteriales</taxon>
        <taxon>Flavobacteriaceae</taxon>
        <taxon>Croceitalea</taxon>
    </lineage>
</organism>
<feature type="domain" description="AprE-like beta-barrel" evidence="2">
    <location>
        <begin position="271"/>
        <end position="357"/>
    </location>
</feature>
<dbReference type="InterPro" id="IPR058982">
    <property type="entry name" value="Beta-barrel_AprE"/>
</dbReference>
<comment type="caution">
    <text evidence="3">The sequence shown here is derived from an EMBL/GenBank/DDBJ whole genome shotgun (WGS) entry which is preliminary data.</text>
</comment>
<proteinExistence type="predicted"/>
<evidence type="ECO:0000256" key="1">
    <source>
        <dbReference type="SAM" id="Phobius"/>
    </source>
</evidence>
<evidence type="ECO:0000259" key="2">
    <source>
        <dbReference type="Pfam" id="PF26002"/>
    </source>
</evidence>
<protein>
    <submittedName>
        <fullName evidence="3">Secretion protein HlyD family protein</fullName>
    </submittedName>
</protein>
<dbReference type="Proteomes" id="UP000050280">
    <property type="component" value="Unassembled WGS sequence"/>
</dbReference>
<dbReference type="Gene3D" id="1.10.287.470">
    <property type="entry name" value="Helix hairpin bin"/>
    <property type="match status" value="1"/>
</dbReference>